<feature type="region of interest" description="Disordered" evidence="1">
    <location>
        <begin position="446"/>
        <end position="542"/>
    </location>
</feature>
<evidence type="ECO:0000256" key="2">
    <source>
        <dbReference type="SAM" id="Phobius"/>
    </source>
</evidence>
<sequence>MAAAPWPIGNNANDTVIGDVHFNLTTLKYWNYTLYEGNWTLSNNSWCFLVDQPYTPPLLLTNGTFVNSTWCYLATEPTGDRAHAGIGFAVVFGLSLVFILVNLARHGKLYLPAEKRFYAIGRRWQWYWAIFVCAAALIGLFTGIDVDRYRVVELPLVLNVFFWFLMNMGSLALVWESVRHWGSWMERQFIDPNPFVLHQTDKRGTFEFWLPLFFYLWWWLDFFVVIPRNWSAVELQRSPEQTLAKAKPAATDIRFKIAPFLLFISWLTIVVSLWHSVRHYEARNRGLLNRIIGFIRYVPFRFILMIPLSLVVVGYQALAAWEFDLSPLKKDTNLVAMYVGGYAPALLLIIILCISGFLRPNEDKELIRQRRTRGAQLDQELGLSKKPAWWRRLRGEVSTGDNMRDQLFRNVREVGGGRRVQEMAEERAANTEGASEATNNAFEMSSIHRSPSVASSTAPPPYNPSGRLGSQRRNEQTVQAVASLLFPNASNPPPPPADGRGRNPESQAQNTRRPDNYERSSSTGSNLSITAPPQKIRSMLDV</sequence>
<protein>
    <submittedName>
        <fullName evidence="3">Uncharacterized protein</fullName>
    </submittedName>
</protein>
<evidence type="ECO:0000313" key="3">
    <source>
        <dbReference type="EMBL" id="TGJ82451.1"/>
    </source>
</evidence>
<reference evidence="3 4" key="1">
    <citation type="submission" date="2019-03" db="EMBL/GenBank/DDBJ databases">
        <title>Draft genome sequence of Xylaria hypoxylon DSM 108379, a ubiquitous saprotrophic-parasitic fungi on hardwood.</title>
        <authorList>
            <person name="Buettner E."/>
            <person name="Leonhardt S."/>
            <person name="Gebauer A.M."/>
            <person name="Liers C."/>
            <person name="Hofrichter M."/>
            <person name="Kellner H."/>
        </authorList>
    </citation>
    <scope>NUCLEOTIDE SEQUENCE [LARGE SCALE GENOMIC DNA]</scope>
    <source>
        <strain evidence="3 4">DSM 108379</strain>
    </source>
</reference>
<dbReference type="AlphaFoldDB" id="A0A4Z0YST9"/>
<comment type="caution">
    <text evidence="3">The sequence shown here is derived from an EMBL/GenBank/DDBJ whole genome shotgun (WGS) entry which is preliminary data.</text>
</comment>
<feature type="transmembrane region" description="Helical" evidence="2">
    <location>
        <begin position="125"/>
        <end position="144"/>
    </location>
</feature>
<dbReference type="InterPro" id="IPR018830">
    <property type="entry name" value="DUF2434"/>
</dbReference>
<name>A0A4Z0YST9_9PEZI</name>
<feature type="transmembrane region" description="Helical" evidence="2">
    <location>
        <begin position="82"/>
        <end position="104"/>
    </location>
</feature>
<dbReference type="OrthoDB" id="5308502at2759"/>
<feature type="transmembrane region" description="Helical" evidence="2">
    <location>
        <begin position="257"/>
        <end position="277"/>
    </location>
</feature>
<feature type="transmembrane region" description="Helical" evidence="2">
    <location>
        <begin position="208"/>
        <end position="226"/>
    </location>
</feature>
<feature type="transmembrane region" description="Helical" evidence="2">
    <location>
        <begin position="156"/>
        <end position="175"/>
    </location>
</feature>
<dbReference type="STRING" id="37992.A0A4Z0YST9"/>
<dbReference type="Pfam" id="PF10361">
    <property type="entry name" value="DUF2434"/>
    <property type="match status" value="1"/>
</dbReference>
<dbReference type="Proteomes" id="UP000297716">
    <property type="component" value="Unassembled WGS sequence"/>
</dbReference>
<keyword evidence="4" id="KW-1185">Reference proteome</keyword>
<feature type="transmembrane region" description="Helical" evidence="2">
    <location>
        <begin position="338"/>
        <end position="358"/>
    </location>
</feature>
<dbReference type="EMBL" id="SKBN01000128">
    <property type="protein sequence ID" value="TGJ82451.1"/>
    <property type="molecule type" value="Genomic_DNA"/>
</dbReference>
<keyword evidence="2" id="KW-1133">Transmembrane helix</keyword>
<organism evidence="3 4">
    <name type="scientific">Xylaria hypoxylon</name>
    <dbReference type="NCBI Taxonomy" id="37992"/>
    <lineage>
        <taxon>Eukaryota</taxon>
        <taxon>Fungi</taxon>
        <taxon>Dikarya</taxon>
        <taxon>Ascomycota</taxon>
        <taxon>Pezizomycotina</taxon>
        <taxon>Sordariomycetes</taxon>
        <taxon>Xylariomycetidae</taxon>
        <taxon>Xylariales</taxon>
        <taxon>Xylariaceae</taxon>
        <taxon>Xylaria</taxon>
    </lineage>
</organism>
<proteinExistence type="predicted"/>
<accession>A0A4Z0YST9</accession>
<gene>
    <name evidence="3" type="ORF">E0Z10_g6328</name>
</gene>
<keyword evidence="2" id="KW-0812">Transmembrane</keyword>
<feature type="transmembrane region" description="Helical" evidence="2">
    <location>
        <begin position="298"/>
        <end position="318"/>
    </location>
</feature>
<feature type="compositionally biased region" description="Polar residues" evidence="1">
    <location>
        <begin position="519"/>
        <end position="531"/>
    </location>
</feature>
<keyword evidence="2" id="KW-0472">Membrane</keyword>
<evidence type="ECO:0000256" key="1">
    <source>
        <dbReference type="SAM" id="MobiDB-lite"/>
    </source>
</evidence>
<evidence type="ECO:0000313" key="4">
    <source>
        <dbReference type="Proteomes" id="UP000297716"/>
    </source>
</evidence>